<evidence type="ECO:0000313" key="3">
    <source>
        <dbReference type="EMBL" id="KAL1131393.1"/>
    </source>
</evidence>
<name>A0ABD0Z5N9_9HEMI</name>
<accession>A0ABD0Z5N9</accession>
<dbReference type="EMBL" id="JBFDAA010000006">
    <property type="protein sequence ID" value="KAL1131393.1"/>
    <property type="molecule type" value="Genomic_DNA"/>
</dbReference>
<gene>
    <name evidence="3" type="ORF">AAG570_011010</name>
</gene>
<dbReference type="Proteomes" id="UP001558652">
    <property type="component" value="Unassembled WGS sequence"/>
</dbReference>
<evidence type="ECO:0000313" key="4">
    <source>
        <dbReference type="Proteomes" id="UP001558652"/>
    </source>
</evidence>
<keyword evidence="4" id="KW-1185">Reference proteome</keyword>
<dbReference type="PANTHER" id="PTHR48103:SF2">
    <property type="entry name" value="MIDASIN"/>
    <property type="match status" value="1"/>
</dbReference>
<reference evidence="3 4" key="1">
    <citation type="submission" date="2024-07" db="EMBL/GenBank/DDBJ databases">
        <title>Chromosome-level genome assembly of the water stick insect Ranatra chinensis (Heteroptera: Nepidae).</title>
        <authorList>
            <person name="Liu X."/>
        </authorList>
    </citation>
    <scope>NUCLEOTIDE SEQUENCE [LARGE SCALE GENOMIC DNA]</scope>
    <source>
        <strain evidence="3">Cailab_2021Rc</strain>
        <tissue evidence="3">Muscle</tissue>
    </source>
</reference>
<dbReference type="AlphaFoldDB" id="A0ABD0Z5N9"/>
<comment type="caution">
    <text evidence="3">The sequence shown here is derived from an EMBL/GenBank/DDBJ whole genome shotgun (WGS) entry which is preliminary data.</text>
</comment>
<protein>
    <submittedName>
        <fullName evidence="3">Uncharacterized protein</fullName>
    </submittedName>
</protein>
<organism evidence="3 4">
    <name type="scientific">Ranatra chinensis</name>
    <dbReference type="NCBI Taxonomy" id="642074"/>
    <lineage>
        <taxon>Eukaryota</taxon>
        <taxon>Metazoa</taxon>
        <taxon>Ecdysozoa</taxon>
        <taxon>Arthropoda</taxon>
        <taxon>Hexapoda</taxon>
        <taxon>Insecta</taxon>
        <taxon>Pterygota</taxon>
        <taxon>Neoptera</taxon>
        <taxon>Paraneoptera</taxon>
        <taxon>Hemiptera</taxon>
        <taxon>Heteroptera</taxon>
        <taxon>Panheteroptera</taxon>
        <taxon>Nepomorpha</taxon>
        <taxon>Nepidae</taxon>
        <taxon>Ranatrinae</taxon>
        <taxon>Ranatra</taxon>
    </lineage>
</organism>
<proteinExistence type="predicted"/>
<dbReference type="GO" id="GO:0005524">
    <property type="term" value="F:ATP binding"/>
    <property type="evidence" value="ECO:0007669"/>
    <property type="project" value="UniProtKB-KW"/>
</dbReference>
<evidence type="ECO:0000256" key="1">
    <source>
        <dbReference type="ARBA" id="ARBA00022741"/>
    </source>
</evidence>
<dbReference type="PANTHER" id="PTHR48103">
    <property type="entry name" value="MIDASIN-RELATED"/>
    <property type="match status" value="1"/>
</dbReference>
<keyword evidence="2" id="KW-0067">ATP-binding</keyword>
<evidence type="ECO:0000256" key="2">
    <source>
        <dbReference type="ARBA" id="ARBA00022840"/>
    </source>
</evidence>
<keyword evidence="1" id="KW-0547">Nucleotide-binding</keyword>
<feature type="non-terminal residue" evidence="3">
    <location>
        <position position="1"/>
    </location>
</feature>
<sequence length="146" mass="17387">EVSKWWFHLYALTTDHLKKEYSADNNVDIINALEGFMESSTLGEFSRRLEFLYTFHCHCISQKPSPQQQMLCNVFWNLYQYYNQFSGSVAKRIKDLSSEIEKELKNFVKIARWNDINYWSVKSAVEKTHRTLHKHIKAFEVSLQIT</sequence>